<comment type="caution">
    <text evidence="2">The sequence shown here is derived from an EMBL/GenBank/DDBJ whole genome shotgun (WGS) entry which is preliminary data.</text>
</comment>
<proteinExistence type="predicted"/>
<dbReference type="RefSeq" id="WP_209544854.1">
    <property type="nucleotide sequence ID" value="NZ_BAAADX010000001.1"/>
</dbReference>
<dbReference type="Gene3D" id="3.60.160.10">
    <property type="entry name" value="Mitochondrial biogenesis AIM24"/>
    <property type="match status" value="1"/>
</dbReference>
<keyword evidence="3" id="KW-1185">Reference proteome</keyword>
<name>A0A8J7R3K1_9EURY</name>
<feature type="region of interest" description="Disordered" evidence="1">
    <location>
        <begin position="1"/>
        <end position="20"/>
    </location>
</feature>
<feature type="compositionally biased region" description="Polar residues" evidence="1">
    <location>
        <begin position="1"/>
        <end position="13"/>
    </location>
</feature>
<dbReference type="PANTHER" id="PTHR38074">
    <property type="entry name" value="ALTERED INHERITANCE OF MITOCHONDRIA PROTEIN 24, MITOCHONDRIAL"/>
    <property type="match status" value="1"/>
</dbReference>
<protein>
    <submittedName>
        <fullName evidence="2">Uncharacterized protein (AIM24 family)</fullName>
    </submittedName>
</protein>
<dbReference type="InterPro" id="IPR002838">
    <property type="entry name" value="AIM24"/>
</dbReference>
<reference evidence="2 3" key="1">
    <citation type="submission" date="2021-03" db="EMBL/GenBank/DDBJ databases">
        <title>Genomic Encyclopedia of Type Strains, Phase IV (KMG-IV): sequencing the most valuable type-strain genomes for metagenomic binning, comparative biology and taxonomic classification.</title>
        <authorList>
            <person name="Goeker M."/>
        </authorList>
    </citation>
    <scope>NUCLEOTIDE SEQUENCE [LARGE SCALE GENOMIC DNA]</scope>
    <source>
        <strain evidence="2 3">DSM 12287</strain>
    </source>
</reference>
<sequence>MNLDQFTAENAPTDSAEPFQRENSYTLDVEVAGTVMAKAGSMVAYTGDVSFTGKASAEGGITGFLKEAATGEGTPIMAVEGDGHVYFADDGKKVQVIELGAGESITVNGEDVLAFEESLSYEISTIDSLAGALAGGFSNVYLEGPGYVALTTHGDPIVLEPPVATDPSATVAWGGTSPDVEVNRSLSDMIGQESGERYQMRFDDADGGFVVVQPREEHV</sequence>
<organism evidence="2 3">
    <name type="scientific">Halorubrum trapanicum</name>
    <dbReference type="NCBI Taxonomy" id="29284"/>
    <lineage>
        <taxon>Archaea</taxon>
        <taxon>Methanobacteriati</taxon>
        <taxon>Methanobacteriota</taxon>
        <taxon>Stenosarchaea group</taxon>
        <taxon>Halobacteria</taxon>
        <taxon>Halobacteriales</taxon>
        <taxon>Haloferacaceae</taxon>
        <taxon>Halorubrum</taxon>
    </lineage>
</organism>
<accession>A0A8J7R3K1</accession>
<dbReference type="EMBL" id="JAGGKE010000002">
    <property type="protein sequence ID" value="MBP1901149.1"/>
    <property type="molecule type" value="Genomic_DNA"/>
</dbReference>
<dbReference type="Proteomes" id="UP000770586">
    <property type="component" value="Unassembled WGS sequence"/>
</dbReference>
<dbReference type="PANTHER" id="PTHR38074:SF1">
    <property type="entry name" value="ALTERED INHERITANCE OF MITOCHONDRIA PROTEIN 24, MITOCHONDRIAL"/>
    <property type="match status" value="1"/>
</dbReference>
<evidence type="ECO:0000256" key="1">
    <source>
        <dbReference type="SAM" id="MobiDB-lite"/>
    </source>
</evidence>
<gene>
    <name evidence="2" type="ORF">J2744_000807</name>
</gene>
<evidence type="ECO:0000313" key="2">
    <source>
        <dbReference type="EMBL" id="MBP1901149.1"/>
    </source>
</evidence>
<dbReference type="OrthoDB" id="298062at2157"/>
<evidence type="ECO:0000313" key="3">
    <source>
        <dbReference type="Proteomes" id="UP000770586"/>
    </source>
</evidence>
<dbReference type="SUPFAM" id="SSF51219">
    <property type="entry name" value="TRAP-like"/>
    <property type="match status" value="1"/>
</dbReference>
<dbReference type="InterPro" id="IPR036983">
    <property type="entry name" value="AIM24_sf"/>
</dbReference>
<dbReference type="AlphaFoldDB" id="A0A8J7R3K1"/>
<dbReference type="InterPro" id="IPR016031">
    <property type="entry name" value="Trp_RNA-bd_attenuator-like_dom"/>
</dbReference>
<dbReference type="Pfam" id="PF01987">
    <property type="entry name" value="AIM24"/>
    <property type="match status" value="1"/>
</dbReference>